<dbReference type="EMBL" id="JABWDY010014772">
    <property type="protein sequence ID" value="KAF5197382.1"/>
    <property type="molecule type" value="Genomic_DNA"/>
</dbReference>
<sequence>MIRSQDDIANFLIDHYSNKFAKSDVELNDDMLSLIPNVITNDENEMLSKIPDAEEIKHAVFTLNALSALGPDGYNGFFF</sequence>
<accession>A0A7J6WMQ4</accession>
<evidence type="ECO:0000313" key="2">
    <source>
        <dbReference type="Proteomes" id="UP000554482"/>
    </source>
</evidence>
<evidence type="ECO:0000313" key="1">
    <source>
        <dbReference type="EMBL" id="KAF5197382.1"/>
    </source>
</evidence>
<feature type="non-terminal residue" evidence="1">
    <location>
        <position position="79"/>
    </location>
</feature>
<gene>
    <name evidence="1" type="ORF">FRX31_013031</name>
</gene>
<organism evidence="1 2">
    <name type="scientific">Thalictrum thalictroides</name>
    <name type="common">Rue-anemone</name>
    <name type="synonym">Anemone thalictroides</name>
    <dbReference type="NCBI Taxonomy" id="46969"/>
    <lineage>
        <taxon>Eukaryota</taxon>
        <taxon>Viridiplantae</taxon>
        <taxon>Streptophyta</taxon>
        <taxon>Embryophyta</taxon>
        <taxon>Tracheophyta</taxon>
        <taxon>Spermatophyta</taxon>
        <taxon>Magnoliopsida</taxon>
        <taxon>Ranunculales</taxon>
        <taxon>Ranunculaceae</taxon>
        <taxon>Thalictroideae</taxon>
        <taxon>Thalictrum</taxon>
    </lineage>
</organism>
<dbReference type="Proteomes" id="UP000554482">
    <property type="component" value="Unassembled WGS sequence"/>
</dbReference>
<protein>
    <submittedName>
        <fullName evidence="1">Uncharacterized protein</fullName>
    </submittedName>
</protein>
<name>A0A7J6WMQ4_THATH</name>
<reference evidence="1 2" key="1">
    <citation type="submission" date="2020-06" db="EMBL/GenBank/DDBJ databases">
        <title>Transcriptomic and genomic resources for Thalictrum thalictroides and T. hernandezii: Facilitating candidate gene discovery in an emerging model plant lineage.</title>
        <authorList>
            <person name="Arias T."/>
            <person name="Riano-Pachon D.M."/>
            <person name="Di Stilio V.S."/>
        </authorList>
    </citation>
    <scope>NUCLEOTIDE SEQUENCE [LARGE SCALE GENOMIC DNA]</scope>
    <source>
        <strain evidence="2">cv. WT478/WT964</strain>
        <tissue evidence="1">Leaves</tissue>
    </source>
</reference>
<comment type="caution">
    <text evidence="1">The sequence shown here is derived from an EMBL/GenBank/DDBJ whole genome shotgun (WGS) entry which is preliminary data.</text>
</comment>
<dbReference type="AlphaFoldDB" id="A0A7J6WMQ4"/>
<keyword evidence="2" id="KW-1185">Reference proteome</keyword>
<dbReference type="OrthoDB" id="1436390at2759"/>
<proteinExistence type="predicted"/>